<evidence type="ECO:0000313" key="1">
    <source>
        <dbReference type="EMBL" id="KAJ0043077.1"/>
    </source>
</evidence>
<comment type="caution">
    <text evidence="1">The sequence shown here is derived from an EMBL/GenBank/DDBJ whole genome shotgun (WGS) entry which is preliminary data.</text>
</comment>
<dbReference type="EMBL" id="CM047739">
    <property type="protein sequence ID" value="KAJ0043077.1"/>
    <property type="molecule type" value="Genomic_DNA"/>
</dbReference>
<organism evidence="1 2">
    <name type="scientific">Pistacia integerrima</name>
    <dbReference type="NCBI Taxonomy" id="434235"/>
    <lineage>
        <taxon>Eukaryota</taxon>
        <taxon>Viridiplantae</taxon>
        <taxon>Streptophyta</taxon>
        <taxon>Embryophyta</taxon>
        <taxon>Tracheophyta</taxon>
        <taxon>Spermatophyta</taxon>
        <taxon>Magnoliopsida</taxon>
        <taxon>eudicotyledons</taxon>
        <taxon>Gunneridae</taxon>
        <taxon>Pentapetalae</taxon>
        <taxon>rosids</taxon>
        <taxon>malvids</taxon>
        <taxon>Sapindales</taxon>
        <taxon>Anacardiaceae</taxon>
        <taxon>Pistacia</taxon>
    </lineage>
</organism>
<reference evidence="2" key="1">
    <citation type="journal article" date="2023" name="G3 (Bethesda)">
        <title>Genome assembly and association tests identify interacting loci associated with vigor, precocity, and sex in interspecific pistachio rootstocks.</title>
        <authorList>
            <person name="Palmer W."/>
            <person name="Jacygrad E."/>
            <person name="Sagayaradj S."/>
            <person name="Cavanaugh K."/>
            <person name="Han R."/>
            <person name="Bertier L."/>
            <person name="Beede B."/>
            <person name="Kafkas S."/>
            <person name="Golino D."/>
            <person name="Preece J."/>
            <person name="Michelmore R."/>
        </authorList>
    </citation>
    <scope>NUCLEOTIDE SEQUENCE [LARGE SCALE GENOMIC DNA]</scope>
</reference>
<name>A0ACC0YZ21_9ROSI</name>
<keyword evidence="2" id="KW-1185">Reference proteome</keyword>
<gene>
    <name evidence="1" type="ORF">Pint_18168</name>
</gene>
<proteinExistence type="predicted"/>
<sequence length="160" mass="18461">MAEYEGSVFLQETKLELQLLVFYHALEYIKKEVNKPDISNNVLELPLESDLDFWNILDGLESFQFNEEPQLVHEVEASQSSSTRDAHNNNEVDSREWFRYLESELGLETTEDQNQESSAKNEAATQPLIPETYETLLKPEADPGISYFQLWISSPHSSVF</sequence>
<dbReference type="Proteomes" id="UP001163603">
    <property type="component" value="Chromosome 4"/>
</dbReference>
<protein>
    <submittedName>
        <fullName evidence="1">Uncharacterized protein</fullName>
    </submittedName>
</protein>
<evidence type="ECO:0000313" key="2">
    <source>
        <dbReference type="Proteomes" id="UP001163603"/>
    </source>
</evidence>
<accession>A0ACC0YZ21</accession>